<evidence type="ECO:0000313" key="8">
    <source>
        <dbReference type="Proteomes" id="UP000249467"/>
    </source>
</evidence>
<keyword evidence="3" id="KW-0540">Nuclease</keyword>
<dbReference type="PANTHER" id="PTHR34139">
    <property type="entry name" value="UPF0331 PROTEIN MJ0127"/>
    <property type="match status" value="1"/>
</dbReference>
<dbReference type="InterPro" id="IPR037038">
    <property type="entry name" value="HepT-like_sf"/>
</dbReference>
<dbReference type="Pfam" id="PF01934">
    <property type="entry name" value="HepT-like"/>
    <property type="match status" value="1"/>
</dbReference>
<keyword evidence="5" id="KW-0378">Hydrolase</keyword>
<dbReference type="EMBL" id="QBML01000008">
    <property type="protein sequence ID" value="PZO42133.1"/>
    <property type="molecule type" value="Genomic_DNA"/>
</dbReference>
<dbReference type="InterPro" id="IPR051813">
    <property type="entry name" value="HepT_RNase_toxin"/>
</dbReference>
<dbReference type="Gene3D" id="1.20.120.580">
    <property type="entry name" value="bsu32300-like"/>
    <property type="match status" value="1"/>
</dbReference>
<dbReference type="PANTHER" id="PTHR34139:SF1">
    <property type="entry name" value="RNASE MJ1380-RELATED"/>
    <property type="match status" value="1"/>
</dbReference>
<comment type="similarity">
    <text evidence="6">Belongs to the HepT RNase toxin family.</text>
</comment>
<name>A0A2W4WAR7_9CYAN</name>
<keyword evidence="4" id="KW-0547">Nucleotide-binding</keyword>
<sequence length="117" mass="13386">MAIDNITRLHHMIDAAKEAIAFANGKCREDLESDRLLLLALVKDLEIIGEAASKLTPEIRACYPQLPWIDIITMRNRLVHEYFGIDESIVWDTVTKDLHPLIEELEIILQHETVNAN</sequence>
<comment type="caution">
    <text evidence="7">The sequence shown here is derived from an EMBL/GenBank/DDBJ whole genome shotgun (WGS) entry which is preliminary data.</text>
</comment>
<evidence type="ECO:0008006" key="9">
    <source>
        <dbReference type="Google" id="ProtNLM"/>
    </source>
</evidence>
<evidence type="ECO:0000256" key="2">
    <source>
        <dbReference type="ARBA" id="ARBA00022649"/>
    </source>
</evidence>
<evidence type="ECO:0000256" key="3">
    <source>
        <dbReference type="ARBA" id="ARBA00022722"/>
    </source>
</evidence>
<dbReference type="GO" id="GO:0016787">
    <property type="term" value="F:hydrolase activity"/>
    <property type="evidence" value="ECO:0007669"/>
    <property type="project" value="UniProtKB-KW"/>
</dbReference>
<evidence type="ECO:0000256" key="5">
    <source>
        <dbReference type="ARBA" id="ARBA00022801"/>
    </source>
</evidence>
<evidence type="ECO:0000256" key="4">
    <source>
        <dbReference type="ARBA" id="ARBA00022741"/>
    </source>
</evidence>
<dbReference type="InterPro" id="IPR008201">
    <property type="entry name" value="HepT-like"/>
</dbReference>
<dbReference type="GO" id="GO:0110001">
    <property type="term" value="C:toxin-antitoxin complex"/>
    <property type="evidence" value="ECO:0007669"/>
    <property type="project" value="InterPro"/>
</dbReference>
<evidence type="ECO:0000313" key="7">
    <source>
        <dbReference type="EMBL" id="PZO42133.1"/>
    </source>
</evidence>
<dbReference type="Proteomes" id="UP000249467">
    <property type="component" value="Unassembled WGS sequence"/>
</dbReference>
<protein>
    <recommendedName>
        <fullName evidence="9">DUF86 domain-containing protein</fullName>
    </recommendedName>
</protein>
<keyword evidence="2" id="KW-1277">Toxin-antitoxin system</keyword>
<dbReference type="GO" id="GO:0004540">
    <property type="term" value="F:RNA nuclease activity"/>
    <property type="evidence" value="ECO:0007669"/>
    <property type="project" value="InterPro"/>
</dbReference>
<evidence type="ECO:0000256" key="6">
    <source>
        <dbReference type="ARBA" id="ARBA00024207"/>
    </source>
</evidence>
<gene>
    <name evidence="7" type="ORF">DCF19_07765</name>
</gene>
<accession>A0A2W4WAR7</accession>
<keyword evidence="1" id="KW-0597">Phosphoprotein</keyword>
<reference evidence="7 8" key="1">
    <citation type="submission" date="2018-04" db="EMBL/GenBank/DDBJ databases">
        <authorList>
            <person name="Go L.Y."/>
            <person name="Mitchell J.A."/>
        </authorList>
    </citation>
    <scope>NUCLEOTIDE SEQUENCE [LARGE SCALE GENOMIC DNA]</scope>
    <source>
        <strain evidence="7">ULC066bin1</strain>
    </source>
</reference>
<dbReference type="GO" id="GO:0000166">
    <property type="term" value="F:nucleotide binding"/>
    <property type="evidence" value="ECO:0007669"/>
    <property type="project" value="UniProtKB-KW"/>
</dbReference>
<dbReference type="AlphaFoldDB" id="A0A2W4WAR7"/>
<reference evidence="7 8" key="2">
    <citation type="submission" date="2018-06" db="EMBL/GenBank/DDBJ databases">
        <title>Metagenomic assembly of (sub)arctic Cyanobacteria and their associated microbiome from non-axenic cultures.</title>
        <authorList>
            <person name="Baurain D."/>
        </authorList>
    </citation>
    <scope>NUCLEOTIDE SEQUENCE [LARGE SCALE GENOMIC DNA]</scope>
    <source>
        <strain evidence="7">ULC066bin1</strain>
    </source>
</reference>
<organism evidence="7 8">
    <name type="scientific">Pseudanabaena frigida</name>
    <dbReference type="NCBI Taxonomy" id="945775"/>
    <lineage>
        <taxon>Bacteria</taxon>
        <taxon>Bacillati</taxon>
        <taxon>Cyanobacteriota</taxon>
        <taxon>Cyanophyceae</taxon>
        <taxon>Pseudanabaenales</taxon>
        <taxon>Pseudanabaenaceae</taxon>
        <taxon>Pseudanabaena</taxon>
    </lineage>
</organism>
<proteinExistence type="inferred from homology"/>
<evidence type="ECO:0000256" key="1">
    <source>
        <dbReference type="ARBA" id="ARBA00022553"/>
    </source>
</evidence>